<evidence type="ECO:0000256" key="1">
    <source>
        <dbReference type="SAM" id="MobiDB-lite"/>
    </source>
</evidence>
<feature type="region of interest" description="Disordered" evidence="1">
    <location>
        <begin position="25"/>
        <end position="51"/>
    </location>
</feature>
<protein>
    <submittedName>
        <fullName evidence="2">Uncharacterized protein</fullName>
    </submittedName>
</protein>
<accession>A0AAW2G1X0</accession>
<dbReference type="EMBL" id="JADYXP020000006">
    <property type="protein sequence ID" value="KAL0121517.1"/>
    <property type="molecule type" value="Genomic_DNA"/>
</dbReference>
<reference evidence="2 3" key="1">
    <citation type="submission" date="2023-03" db="EMBL/GenBank/DDBJ databases">
        <title>High recombination rates correlate with genetic variation in Cardiocondyla obscurior ants.</title>
        <authorList>
            <person name="Errbii M."/>
        </authorList>
    </citation>
    <scope>NUCLEOTIDE SEQUENCE [LARGE SCALE GENOMIC DNA]</scope>
    <source>
        <strain evidence="2">Alpha-2009</strain>
        <tissue evidence="2">Whole body</tissue>
    </source>
</reference>
<sequence length="101" mass="11869">MKFLIEYRSSRVKMGTNAFPSVYDVRGRVRKQSGNKEEKKNKPDERERRRERRIHCLRGNRLLAEGAATLRESTRNDGRHRVGENGSVPYRMRKCSCHGHL</sequence>
<dbReference type="AlphaFoldDB" id="A0AAW2G1X0"/>
<dbReference type="Proteomes" id="UP001430953">
    <property type="component" value="Unassembled WGS sequence"/>
</dbReference>
<proteinExistence type="predicted"/>
<evidence type="ECO:0000313" key="3">
    <source>
        <dbReference type="Proteomes" id="UP001430953"/>
    </source>
</evidence>
<gene>
    <name evidence="2" type="ORF">PUN28_006796</name>
</gene>
<evidence type="ECO:0000313" key="2">
    <source>
        <dbReference type="EMBL" id="KAL0121517.1"/>
    </source>
</evidence>
<comment type="caution">
    <text evidence="2">The sequence shown here is derived from an EMBL/GenBank/DDBJ whole genome shotgun (WGS) entry which is preliminary data.</text>
</comment>
<organism evidence="2 3">
    <name type="scientific">Cardiocondyla obscurior</name>
    <dbReference type="NCBI Taxonomy" id="286306"/>
    <lineage>
        <taxon>Eukaryota</taxon>
        <taxon>Metazoa</taxon>
        <taxon>Ecdysozoa</taxon>
        <taxon>Arthropoda</taxon>
        <taxon>Hexapoda</taxon>
        <taxon>Insecta</taxon>
        <taxon>Pterygota</taxon>
        <taxon>Neoptera</taxon>
        <taxon>Endopterygota</taxon>
        <taxon>Hymenoptera</taxon>
        <taxon>Apocrita</taxon>
        <taxon>Aculeata</taxon>
        <taxon>Formicoidea</taxon>
        <taxon>Formicidae</taxon>
        <taxon>Myrmicinae</taxon>
        <taxon>Cardiocondyla</taxon>
    </lineage>
</organism>
<name>A0AAW2G1X0_9HYME</name>
<feature type="compositionally biased region" description="Basic and acidic residues" evidence="1">
    <location>
        <begin position="34"/>
        <end position="48"/>
    </location>
</feature>
<keyword evidence="3" id="KW-1185">Reference proteome</keyword>